<name>A0AB39YGC4_9ACTN</name>
<dbReference type="EMBL" id="CP165727">
    <property type="protein sequence ID" value="XDV68288.1"/>
    <property type="molecule type" value="Genomic_DNA"/>
</dbReference>
<dbReference type="Gene3D" id="3.40.50.980">
    <property type="match status" value="1"/>
</dbReference>
<evidence type="ECO:0000313" key="2">
    <source>
        <dbReference type="EMBL" id="XDV68288.1"/>
    </source>
</evidence>
<sequence length="113" mass="11495">MGATLLVAPDGAEAELRGLADLLDQHRVTVMHFVPSLLREFIAEGGSAALAPLRHPPHGGNGSRATCLEVRIPVELRTGPGEPVPAPLSGDGAWSGPLLEEGAAGYAGSANPS</sequence>
<feature type="region of interest" description="Disordered" evidence="1">
    <location>
        <begin position="77"/>
        <end position="113"/>
    </location>
</feature>
<dbReference type="RefSeq" id="WP_369779828.1">
    <property type="nucleotide sequence ID" value="NZ_CP165727.1"/>
</dbReference>
<gene>
    <name evidence="2" type="ORF">AB5J51_37850</name>
</gene>
<proteinExistence type="predicted"/>
<evidence type="ECO:0000256" key="1">
    <source>
        <dbReference type="SAM" id="MobiDB-lite"/>
    </source>
</evidence>
<organism evidence="2">
    <name type="scientific">Streptomyces sp. R33</name>
    <dbReference type="NCBI Taxonomy" id="3238629"/>
    <lineage>
        <taxon>Bacteria</taxon>
        <taxon>Bacillati</taxon>
        <taxon>Actinomycetota</taxon>
        <taxon>Actinomycetes</taxon>
        <taxon>Kitasatosporales</taxon>
        <taxon>Streptomycetaceae</taxon>
        <taxon>Streptomyces</taxon>
    </lineage>
</organism>
<dbReference type="AlphaFoldDB" id="A0AB39YGC4"/>
<dbReference type="SUPFAM" id="SSF56801">
    <property type="entry name" value="Acetyl-CoA synthetase-like"/>
    <property type="match status" value="1"/>
</dbReference>
<accession>A0AB39YGC4</accession>
<protein>
    <submittedName>
        <fullName evidence="2">Uncharacterized protein</fullName>
    </submittedName>
</protein>
<reference evidence="2" key="1">
    <citation type="submission" date="2024-08" db="EMBL/GenBank/DDBJ databases">
        <authorList>
            <person name="Yu S.T."/>
        </authorList>
    </citation>
    <scope>NUCLEOTIDE SEQUENCE</scope>
    <source>
        <strain evidence="2">R33</strain>
    </source>
</reference>